<accession>A0A2U1MWC4</accession>
<dbReference type="GO" id="GO:0016301">
    <property type="term" value="F:kinase activity"/>
    <property type="evidence" value="ECO:0007669"/>
    <property type="project" value="UniProtKB-KW"/>
</dbReference>
<dbReference type="AlphaFoldDB" id="A0A2U1MWC4"/>
<name>A0A2U1MWC4_ARTAN</name>
<gene>
    <name evidence="2" type="ORF">CTI12_AA239980</name>
</gene>
<keyword evidence="2" id="KW-0808">Transferase</keyword>
<keyword evidence="3" id="KW-1185">Reference proteome</keyword>
<feature type="region of interest" description="Disordered" evidence="1">
    <location>
        <begin position="68"/>
        <end position="88"/>
    </location>
</feature>
<organism evidence="2 3">
    <name type="scientific">Artemisia annua</name>
    <name type="common">Sweet wormwood</name>
    <dbReference type="NCBI Taxonomy" id="35608"/>
    <lineage>
        <taxon>Eukaryota</taxon>
        <taxon>Viridiplantae</taxon>
        <taxon>Streptophyta</taxon>
        <taxon>Embryophyta</taxon>
        <taxon>Tracheophyta</taxon>
        <taxon>Spermatophyta</taxon>
        <taxon>Magnoliopsida</taxon>
        <taxon>eudicotyledons</taxon>
        <taxon>Gunneridae</taxon>
        <taxon>Pentapetalae</taxon>
        <taxon>asterids</taxon>
        <taxon>campanulids</taxon>
        <taxon>Asterales</taxon>
        <taxon>Asteraceae</taxon>
        <taxon>Asteroideae</taxon>
        <taxon>Anthemideae</taxon>
        <taxon>Artemisiinae</taxon>
        <taxon>Artemisia</taxon>
    </lineage>
</organism>
<dbReference type="OrthoDB" id="1725641at2759"/>
<feature type="compositionally biased region" description="Acidic residues" evidence="1">
    <location>
        <begin position="73"/>
        <end position="88"/>
    </location>
</feature>
<dbReference type="STRING" id="35608.A0A2U1MWC4"/>
<dbReference type="Proteomes" id="UP000245207">
    <property type="component" value="Unassembled WGS sequence"/>
</dbReference>
<comment type="caution">
    <text evidence="2">The sequence shown here is derived from an EMBL/GenBank/DDBJ whole genome shotgun (WGS) entry which is preliminary data.</text>
</comment>
<protein>
    <submittedName>
        <fullName evidence="2">SNF1-related protein kinase 2.10</fullName>
    </submittedName>
</protein>
<reference evidence="2 3" key="1">
    <citation type="journal article" date="2018" name="Mol. Plant">
        <title>The genome of Artemisia annua provides insight into the evolution of Asteraceae family and artemisinin biosynthesis.</title>
        <authorList>
            <person name="Shen Q."/>
            <person name="Zhang L."/>
            <person name="Liao Z."/>
            <person name="Wang S."/>
            <person name="Yan T."/>
            <person name="Shi P."/>
            <person name="Liu M."/>
            <person name="Fu X."/>
            <person name="Pan Q."/>
            <person name="Wang Y."/>
            <person name="Lv Z."/>
            <person name="Lu X."/>
            <person name="Zhang F."/>
            <person name="Jiang W."/>
            <person name="Ma Y."/>
            <person name="Chen M."/>
            <person name="Hao X."/>
            <person name="Li L."/>
            <person name="Tang Y."/>
            <person name="Lv G."/>
            <person name="Zhou Y."/>
            <person name="Sun X."/>
            <person name="Brodelius P.E."/>
            <person name="Rose J.K.C."/>
            <person name="Tang K."/>
        </authorList>
    </citation>
    <scope>NUCLEOTIDE SEQUENCE [LARGE SCALE GENOMIC DNA]</scope>
    <source>
        <strain evidence="3">cv. Huhao1</strain>
        <tissue evidence="2">Leaf</tissue>
    </source>
</reference>
<keyword evidence="2" id="KW-0418">Kinase</keyword>
<evidence type="ECO:0000313" key="3">
    <source>
        <dbReference type="Proteomes" id="UP000245207"/>
    </source>
</evidence>
<evidence type="ECO:0000313" key="2">
    <source>
        <dbReference type="EMBL" id="PWA65516.1"/>
    </source>
</evidence>
<sequence>MTTRITLKKIKSNPWFLKNLTRELIEASHAAYYRKANPTFSPQTVDETMKIAEEARVPRPVLHLHNRYGWGNYDEDDNDDKEDGESRD</sequence>
<evidence type="ECO:0000256" key="1">
    <source>
        <dbReference type="SAM" id="MobiDB-lite"/>
    </source>
</evidence>
<dbReference type="EMBL" id="PKPP01004207">
    <property type="protein sequence ID" value="PWA65516.1"/>
    <property type="molecule type" value="Genomic_DNA"/>
</dbReference>
<proteinExistence type="predicted"/>